<evidence type="ECO:0000256" key="1">
    <source>
        <dbReference type="SAM" id="MobiDB-lite"/>
    </source>
</evidence>
<dbReference type="Proteomes" id="UP000019132">
    <property type="component" value="Unassembled WGS sequence"/>
</dbReference>
<evidence type="ECO:0000313" key="4">
    <source>
        <dbReference type="Proteomes" id="UP000019132"/>
    </source>
</evidence>
<dbReference type="EMBL" id="ADOS01001599">
    <property type="status" value="NOT_ANNOTATED_CDS"/>
    <property type="molecule type" value="Genomic_DNA"/>
</dbReference>
<protein>
    <recommendedName>
        <fullName evidence="2">WW domain-containing protein</fullName>
    </recommendedName>
</protein>
<dbReference type="InterPro" id="IPR001202">
    <property type="entry name" value="WW_dom"/>
</dbReference>
<organism evidence="3 4">
    <name type="scientific">Globisporangium ultimum (strain ATCC 200006 / CBS 805.95 / DAOM BR144)</name>
    <name type="common">Pythium ultimum</name>
    <dbReference type="NCBI Taxonomy" id="431595"/>
    <lineage>
        <taxon>Eukaryota</taxon>
        <taxon>Sar</taxon>
        <taxon>Stramenopiles</taxon>
        <taxon>Oomycota</taxon>
        <taxon>Peronosporomycetes</taxon>
        <taxon>Pythiales</taxon>
        <taxon>Pythiaceae</taxon>
        <taxon>Globisporangium</taxon>
    </lineage>
</organism>
<dbReference type="EnsemblProtists" id="PYU1_T014741">
    <property type="protein sequence ID" value="PYU1_T014741"/>
    <property type="gene ID" value="PYU1_G014710"/>
</dbReference>
<dbReference type="PROSITE" id="PS50020">
    <property type="entry name" value="WW_DOMAIN_2"/>
    <property type="match status" value="1"/>
</dbReference>
<dbReference type="HOGENOM" id="CLU_941586_0_0_1"/>
<feature type="compositionally biased region" description="Basic and acidic residues" evidence="1">
    <location>
        <begin position="18"/>
        <end position="28"/>
    </location>
</feature>
<evidence type="ECO:0000313" key="3">
    <source>
        <dbReference type="EnsemblProtists" id="PYU1_T014741"/>
    </source>
</evidence>
<accession>K3XBZ2</accession>
<reference evidence="4" key="2">
    <citation type="submission" date="2010-04" db="EMBL/GenBank/DDBJ databases">
        <authorList>
            <person name="Buell R."/>
            <person name="Hamilton J."/>
            <person name="Hostetler J."/>
        </authorList>
    </citation>
    <scope>NUCLEOTIDE SEQUENCE [LARGE SCALE GENOMIC DNA]</scope>
    <source>
        <strain evidence="4">DAOM:BR144</strain>
    </source>
</reference>
<proteinExistence type="predicted"/>
<sequence length="296" mass="33170">MLAASAEGRPHATLSGDDEQKHSSRQEDSVEENQDNASADNVDEEGSCASREFGWRLHYDKKRNLAFYLHEYTGEVRWIHPEAVGFVMEGNKPLPTGAANEEAAVLSPAILNPTRASRSEFKNWDPYYPQVVMMPSGLMEVHPQVPSQGPMLCGYNRFPVTWNFGPGVIARSGVELEALQNTLKQSPGRRILPPTWETSVRERSPFLPPYPVAILEEQPTSLRSRECGGKDVKQVFSTNEEGHYGTAFRFQHESSAYPESTRRLLPQITFVHPPPPPPFPVHPYQRFTGLLLCSNG</sequence>
<dbReference type="AlphaFoldDB" id="K3XBZ2"/>
<dbReference type="eggNOG" id="ENOG502RAYK">
    <property type="taxonomic scope" value="Eukaryota"/>
</dbReference>
<reference evidence="4" key="1">
    <citation type="journal article" date="2010" name="Genome Biol.">
        <title>Genome sequence of the necrotrophic plant pathogen Pythium ultimum reveals original pathogenicity mechanisms and effector repertoire.</title>
        <authorList>
            <person name="Levesque C.A."/>
            <person name="Brouwer H."/>
            <person name="Cano L."/>
            <person name="Hamilton J.P."/>
            <person name="Holt C."/>
            <person name="Huitema E."/>
            <person name="Raffaele S."/>
            <person name="Robideau G.P."/>
            <person name="Thines M."/>
            <person name="Win J."/>
            <person name="Zerillo M.M."/>
            <person name="Beakes G.W."/>
            <person name="Boore J.L."/>
            <person name="Busam D."/>
            <person name="Dumas B."/>
            <person name="Ferriera S."/>
            <person name="Fuerstenberg S.I."/>
            <person name="Gachon C.M."/>
            <person name="Gaulin E."/>
            <person name="Govers F."/>
            <person name="Grenville-Briggs L."/>
            <person name="Horner N."/>
            <person name="Hostetler J."/>
            <person name="Jiang R.H."/>
            <person name="Johnson J."/>
            <person name="Krajaejun T."/>
            <person name="Lin H."/>
            <person name="Meijer H.J."/>
            <person name="Moore B."/>
            <person name="Morris P."/>
            <person name="Phuntmart V."/>
            <person name="Puiu D."/>
            <person name="Shetty J."/>
            <person name="Stajich J.E."/>
            <person name="Tripathy S."/>
            <person name="Wawra S."/>
            <person name="van West P."/>
            <person name="Whitty B.R."/>
            <person name="Coutinho P.M."/>
            <person name="Henrissat B."/>
            <person name="Martin F."/>
            <person name="Thomas P.D."/>
            <person name="Tyler B.M."/>
            <person name="De Vries R.P."/>
            <person name="Kamoun S."/>
            <person name="Yandell M."/>
            <person name="Tisserat N."/>
            <person name="Buell C.R."/>
        </authorList>
    </citation>
    <scope>NUCLEOTIDE SEQUENCE</scope>
    <source>
        <strain evidence="4">DAOM:BR144</strain>
    </source>
</reference>
<feature type="domain" description="WW" evidence="2">
    <location>
        <begin position="49"/>
        <end position="83"/>
    </location>
</feature>
<feature type="region of interest" description="Disordered" evidence="1">
    <location>
        <begin position="1"/>
        <end position="45"/>
    </location>
</feature>
<dbReference type="InParanoid" id="K3XBZ2"/>
<name>K3XBZ2_GLOUD</name>
<keyword evidence="4" id="KW-1185">Reference proteome</keyword>
<dbReference type="VEuPathDB" id="FungiDB:PYU1_G014710"/>
<evidence type="ECO:0000259" key="2">
    <source>
        <dbReference type="PROSITE" id="PS50020"/>
    </source>
</evidence>
<reference evidence="3" key="3">
    <citation type="submission" date="2015-02" db="UniProtKB">
        <authorList>
            <consortium name="EnsemblProtists"/>
        </authorList>
    </citation>
    <scope>IDENTIFICATION</scope>
    <source>
        <strain evidence="3">DAOM BR144</strain>
    </source>
</reference>